<keyword evidence="11" id="KW-1185">Reference proteome</keyword>
<dbReference type="CDD" id="cd17015">
    <property type="entry name" value="ING_plant"/>
    <property type="match status" value="1"/>
</dbReference>
<evidence type="ECO:0000256" key="1">
    <source>
        <dbReference type="ARBA" id="ARBA00022723"/>
    </source>
</evidence>
<evidence type="ECO:0000256" key="8">
    <source>
        <dbReference type="SAM" id="MobiDB-lite"/>
    </source>
</evidence>
<keyword evidence="4" id="KW-0156">Chromatin regulator</keyword>
<keyword evidence="3" id="KW-0862">Zinc</keyword>
<dbReference type="SMART" id="SM01408">
    <property type="entry name" value="ING"/>
    <property type="match status" value="1"/>
</dbReference>
<evidence type="ECO:0000256" key="2">
    <source>
        <dbReference type="ARBA" id="ARBA00022771"/>
    </source>
</evidence>
<keyword evidence="6" id="KW-0804">Transcription</keyword>
<name>A0A830CAI6_9LAMI</name>
<dbReference type="InterPro" id="IPR024610">
    <property type="entry name" value="ING_N_histone-binding"/>
</dbReference>
<dbReference type="Gene3D" id="3.30.40.10">
    <property type="entry name" value="Zinc/RING finger domain, C3HC4 (zinc finger)"/>
    <property type="match status" value="1"/>
</dbReference>
<dbReference type="EMBL" id="BMAC01000425">
    <property type="protein sequence ID" value="GFP96196.1"/>
    <property type="molecule type" value="Genomic_DNA"/>
</dbReference>
<feature type="compositionally biased region" description="Polar residues" evidence="8">
    <location>
        <begin position="124"/>
        <end position="133"/>
    </location>
</feature>
<keyword evidence="1" id="KW-0479">Metal-binding</keyword>
<dbReference type="Proteomes" id="UP000653305">
    <property type="component" value="Unassembled WGS sequence"/>
</dbReference>
<evidence type="ECO:0000313" key="10">
    <source>
        <dbReference type="EMBL" id="GFP96196.1"/>
    </source>
</evidence>
<feature type="region of interest" description="Disordered" evidence="8">
    <location>
        <begin position="119"/>
        <end position="143"/>
    </location>
</feature>
<dbReference type="PANTHER" id="PTHR10333:SF103">
    <property type="entry name" value="INHIBITOR OF GROWTH PROTEIN 3"/>
    <property type="match status" value="1"/>
</dbReference>
<sequence>MSVSEEFQANIEALPNILQRKYALLRDLDKSLQEIQRQNEQRCEQEIDDMKRSIKSGSITPNSSLLKFSVDALDEQKHAIRIADEKVALAVQAYDLVDTHIQQLDQYLKKLDEDLRRERDAAATTGSPPTLDNNAKAGRTRLATASASASASAAAAASAPTATNSTSMELELPVDPNEPTYCFCNQVSYGEMVACDNPDVCG</sequence>
<gene>
    <name evidence="10" type="ORF">PHJA_001763700</name>
</gene>
<evidence type="ECO:0000256" key="4">
    <source>
        <dbReference type="ARBA" id="ARBA00022853"/>
    </source>
</evidence>
<evidence type="ECO:0000313" key="11">
    <source>
        <dbReference type="Proteomes" id="UP000653305"/>
    </source>
</evidence>
<dbReference type="Pfam" id="PF12998">
    <property type="entry name" value="ING"/>
    <property type="match status" value="1"/>
</dbReference>
<proteinExistence type="predicted"/>
<comment type="caution">
    <text evidence="10">The sequence shown here is derived from an EMBL/GenBank/DDBJ whole genome shotgun (WGS) entry which is preliminary data.</text>
</comment>
<protein>
    <submittedName>
        <fullName evidence="10">Phd finger protein ing1</fullName>
    </submittedName>
</protein>
<evidence type="ECO:0000256" key="5">
    <source>
        <dbReference type="ARBA" id="ARBA00023015"/>
    </source>
</evidence>
<feature type="coiled-coil region" evidence="7">
    <location>
        <begin position="18"/>
        <end position="45"/>
    </location>
</feature>
<keyword evidence="7" id="KW-0175">Coiled coil</keyword>
<evidence type="ECO:0000256" key="6">
    <source>
        <dbReference type="ARBA" id="ARBA00023163"/>
    </source>
</evidence>
<dbReference type="Gene3D" id="6.10.140.1740">
    <property type="match status" value="1"/>
</dbReference>
<dbReference type="InterPro" id="IPR028651">
    <property type="entry name" value="ING_fam"/>
</dbReference>
<keyword evidence="5" id="KW-0805">Transcription regulation</keyword>
<dbReference type="GO" id="GO:0008270">
    <property type="term" value="F:zinc ion binding"/>
    <property type="evidence" value="ECO:0007669"/>
    <property type="project" value="UniProtKB-KW"/>
</dbReference>
<evidence type="ECO:0000256" key="3">
    <source>
        <dbReference type="ARBA" id="ARBA00022833"/>
    </source>
</evidence>
<dbReference type="OrthoDB" id="5411773at2759"/>
<dbReference type="GO" id="GO:0006325">
    <property type="term" value="P:chromatin organization"/>
    <property type="evidence" value="ECO:0007669"/>
    <property type="project" value="UniProtKB-KW"/>
</dbReference>
<feature type="domain" description="Inhibitor of growth protein N-terminal histone-binding" evidence="9">
    <location>
        <begin position="3"/>
        <end position="111"/>
    </location>
</feature>
<organism evidence="10 11">
    <name type="scientific">Phtheirospermum japonicum</name>
    <dbReference type="NCBI Taxonomy" id="374723"/>
    <lineage>
        <taxon>Eukaryota</taxon>
        <taxon>Viridiplantae</taxon>
        <taxon>Streptophyta</taxon>
        <taxon>Embryophyta</taxon>
        <taxon>Tracheophyta</taxon>
        <taxon>Spermatophyta</taxon>
        <taxon>Magnoliopsida</taxon>
        <taxon>eudicotyledons</taxon>
        <taxon>Gunneridae</taxon>
        <taxon>Pentapetalae</taxon>
        <taxon>asterids</taxon>
        <taxon>lamiids</taxon>
        <taxon>Lamiales</taxon>
        <taxon>Orobanchaceae</taxon>
        <taxon>Orobanchaceae incertae sedis</taxon>
        <taxon>Phtheirospermum</taxon>
    </lineage>
</organism>
<evidence type="ECO:0000256" key="7">
    <source>
        <dbReference type="SAM" id="Coils"/>
    </source>
</evidence>
<dbReference type="AlphaFoldDB" id="A0A830CAI6"/>
<dbReference type="InterPro" id="IPR011011">
    <property type="entry name" value="Znf_FYVE_PHD"/>
</dbReference>
<accession>A0A830CAI6</accession>
<reference evidence="10" key="1">
    <citation type="submission" date="2020-07" db="EMBL/GenBank/DDBJ databases">
        <title>Ethylene signaling mediates host invasion by parasitic plants.</title>
        <authorList>
            <person name="Yoshida S."/>
        </authorList>
    </citation>
    <scope>NUCLEOTIDE SEQUENCE</scope>
    <source>
        <strain evidence="10">Okayama</strain>
    </source>
</reference>
<dbReference type="SUPFAM" id="SSF57903">
    <property type="entry name" value="FYVE/PHD zinc finger"/>
    <property type="match status" value="1"/>
</dbReference>
<dbReference type="PANTHER" id="PTHR10333">
    <property type="entry name" value="INHIBITOR OF GROWTH PROTEIN"/>
    <property type="match status" value="1"/>
</dbReference>
<dbReference type="InterPro" id="IPR013083">
    <property type="entry name" value="Znf_RING/FYVE/PHD"/>
</dbReference>
<keyword evidence="2" id="KW-0863">Zinc-finger</keyword>
<evidence type="ECO:0000259" key="9">
    <source>
        <dbReference type="SMART" id="SM01408"/>
    </source>
</evidence>